<reference evidence="1" key="1">
    <citation type="submission" date="2022-10" db="EMBL/GenBank/DDBJ databases">
        <title>Genome Sequence of Xylaria curta.</title>
        <authorList>
            <person name="Buettner E."/>
        </authorList>
    </citation>
    <scope>NUCLEOTIDE SEQUENCE</scope>
    <source>
        <strain evidence="1">Babe10</strain>
    </source>
</reference>
<evidence type="ECO:0000313" key="1">
    <source>
        <dbReference type="EMBL" id="KAJ2981014.1"/>
    </source>
</evidence>
<dbReference type="EMBL" id="JAPDGR010001614">
    <property type="protein sequence ID" value="KAJ2981014.1"/>
    <property type="molecule type" value="Genomic_DNA"/>
</dbReference>
<keyword evidence="2" id="KW-1185">Reference proteome</keyword>
<protein>
    <submittedName>
        <fullName evidence="1">Uncharacterized protein</fullName>
    </submittedName>
</protein>
<name>A0ACC1NPL5_9PEZI</name>
<sequence>MGHTKSFSVAPVDDDFEFDESYFRQFYKPLSNLPTPPPSTRVSSANHSPRVSLDDTEGLNSQFLGSFLRGRCVAQPPT</sequence>
<proteinExistence type="predicted"/>
<accession>A0ACC1NPL5</accession>
<evidence type="ECO:0000313" key="2">
    <source>
        <dbReference type="Proteomes" id="UP001143856"/>
    </source>
</evidence>
<gene>
    <name evidence="1" type="ORF">NUW58_g6794</name>
</gene>
<organism evidence="1 2">
    <name type="scientific">Xylaria curta</name>
    <dbReference type="NCBI Taxonomy" id="42375"/>
    <lineage>
        <taxon>Eukaryota</taxon>
        <taxon>Fungi</taxon>
        <taxon>Dikarya</taxon>
        <taxon>Ascomycota</taxon>
        <taxon>Pezizomycotina</taxon>
        <taxon>Sordariomycetes</taxon>
        <taxon>Xylariomycetidae</taxon>
        <taxon>Xylariales</taxon>
        <taxon>Xylariaceae</taxon>
        <taxon>Xylaria</taxon>
    </lineage>
</organism>
<comment type="caution">
    <text evidence="1">The sequence shown here is derived from an EMBL/GenBank/DDBJ whole genome shotgun (WGS) entry which is preliminary data.</text>
</comment>
<dbReference type="Proteomes" id="UP001143856">
    <property type="component" value="Unassembled WGS sequence"/>
</dbReference>